<feature type="compositionally biased region" description="Low complexity" evidence="1">
    <location>
        <begin position="1015"/>
        <end position="1063"/>
    </location>
</feature>
<reference evidence="2 3" key="1">
    <citation type="submission" date="2020-10" db="EMBL/GenBank/DDBJ databases">
        <authorList>
            <person name="Sedaghatjoo S."/>
        </authorList>
    </citation>
    <scope>NUCLEOTIDE SEQUENCE [LARGE SCALE GENOMIC DNA]</scope>
    <source>
        <strain evidence="2 3">LLFL</strain>
    </source>
</reference>
<feature type="region of interest" description="Disordered" evidence="1">
    <location>
        <begin position="1"/>
        <end position="86"/>
    </location>
</feature>
<evidence type="ECO:0000313" key="2">
    <source>
        <dbReference type="EMBL" id="CAD6910473.1"/>
    </source>
</evidence>
<accession>A0A9N8LNR8</accession>
<feature type="region of interest" description="Disordered" evidence="1">
    <location>
        <begin position="334"/>
        <end position="435"/>
    </location>
</feature>
<feature type="compositionally biased region" description="Polar residues" evidence="1">
    <location>
        <begin position="360"/>
        <end position="379"/>
    </location>
</feature>
<evidence type="ECO:0000256" key="1">
    <source>
        <dbReference type="SAM" id="MobiDB-lite"/>
    </source>
</evidence>
<feature type="compositionally biased region" description="Polar residues" evidence="1">
    <location>
        <begin position="685"/>
        <end position="699"/>
    </location>
</feature>
<name>A0A9N8LNR8_9BASI</name>
<feature type="compositionally biased region" description="Basic and acidic residues" evidence="1">
    <location>
        <begin position="979"/>
        <end position="990"/>
    </location>
</feature>
<feature type="region of interest" description="Disordered" evidence="1">
    <location>
        <begin position="211"/>
        <end position="239"/>
    </location>
</feature>
<feature type="region of interest" description="Disordered" evidence="1">
    <location>
        <begin position="666"/>
        <end position="704"/>
    </location>
</feature>
<feature type="compositionally biased region" description="Low complexity" evidence="1">
    <location>
        <begin position="720"/>
        <end position="731"/>
    </location>
</feature>
<feature type="region of interest" description="Disordered" evidence="1">
    <location>
        <begin position="877"/>
        <end position="921"/>
    </location>
</feature>
<protein>
    <submittedName>
        <fullName evidence="2">Uncharacterized protein</fullName>
    </submittedName>
</protein>
<dbReference type="EMBL" id="CAJHJF010001038">
    <property type="protein sequence ID" value="CAD6910473.1"/>
    <property type="molecule type" value="Genomic_DNA"/>
</dbReference>
<feature type="compositionally biased region" description="Polar residues" evidence="1">
    <location>
        <begin position="877"/>
        <end position="886"/>
    </location>
</feature>
<comment type="caution">
    <text evidence="2">The sequence shown here is derived from an EMBL/GenBank/DDBJ whole genome shotgun (WGS) entry which is preliminary data.</text>
</comment>
<proteinExistence type="predicted"/>
<organism evidence="2 3">
    <name type="scientific">Tilletia laevis</name>
    <dbReference type="NCBI Taxonomy" id="157183"/>
    <lineage>
        <taxon>Eukaryota</taxon>
        <taxon>Fungi</taxon>
        <taxon>Dikarya</taxon>
        <taxon>Basidiomycota</taxon>
        <taxon>Ustilaginomycotina</taxon>
        <taxon>Exobasidiomycetes</taxon>
        <taxon>Tilletiales</taxon>
        <taxon>Tilletiaceae</taxon>
        <taxon>Tilletia</taxon>
    </lineage>
</organism>
<dbReference type="Proteomes" id="UP000836404">
    <property type="component" value="Unassembled WGS sequence"/>
</dbReference>
<feature type="region of interest" description="Disordered" evidence="1">
    <location>
        <begin position="944"/>
        <end position="1067"/>
    </location>
</feature>
<gene>
    <name evidence="2" type="ORF">JKILLFL_G444</name>
</gene>
<dbReference type="AlphaFoldDB" id="A0A9N8LNR8"/>
<feature type="region of interest" description="Disordered" evidence="1">
    <location>
        <begin position="1092"/>
        <end position="1118"/>
    </location>
</feature>
<feature type="compositionally biased region" description="Polar residues" evidence="1">
    <location>
        <begin position="969"/>
        <end position="978"/>
    </location>
</feature>
<evidence type="ECO:0000313" key="3">
    <source>
        <dbReference type="Proteomes" id="UP000836404"/>
    </source>
</evidence>
<feature type="compositionally biased region" description="Pro residues" evidence="1">
    <location>
        <begin position="33"/>
        <end position="43"/>
    </location>
</feature>
<sequence>MVAPHRLSADRTGECYKSLPQEQRMDSVADGALPPPRSDAPAPPHHKVEVGIPSGLTTSVDKGNLSSSTPTPGCGQDPGRSSPEQAQVRAELALLIRWLSDRRPIAPLDGQDWAQHWASLAIFLESDWNEVEWQGIESREDGYLHALEGYWHRLRHARKRPQLYGPLAVPLALMDIELDSIRALAEAISSGDRSSELELAKRLTDRELQLKTEADEQHPCSTCPSPPESGLDQEGEGKRAAPPARTYVSLIRDLQHAQGYGTHGQAAVTDAAIRLAKASDSALDAQCAAATRKLVCLACFRTELDTFPTIRRLYERRSSELAAKTAAECLARSASDHDSYGHSPQPSVLRQDGEVKPATGKTSDNAGVASLTTVASDGQETARTEPVRSFSDITCPPAEDLDPARLAPPSAVGSSPAIVSASDPSSSTEKKSLQHEPSLLLFHSSPEPDKTGNRHSCSVDCGVPSGTQEEFENVRPVEEDFPPDIYAPSSPPSGASNFPDLLFGSILHHDILCLLSTRTNTTFSTGKKQGCTVNRSSPSPASIRLDVPAPVQATAHGSPSLLLSPSVAFAIGYVPASVTQQAPATIARTDSTGVSAPSVAGSWEQRASLAPAVSAKPRLKALQRLFLSAKAKRDSIQSSHLRPARQNIAFGSLFLDDDPQSRKLECATRSTAPSVFKGPLGSKTGGTSSSVAQSASTKNAPDKCFLRRGQPIGIKLSSAFTSSSTPLTPLGPTGPGPPSFGANRATSFPDGPSKATSGLHYACNRSTARGGRVSVDELGRSIVFKLHRTDIEQPRITTDSKHHDGIGMPKLPVAEQMRGGGPAMQQQRTGVSPMSLKVGRDLQVVKVYATVDTSKPPTESQPQSKVPCCPCINLQSKPPTESQPQCHSRAAASTAPPQAAANDGPRASGPAIGLNSREVLPGESQWKPRLATEAAEGAASASHLSCPSAVGHNHSDTKSCEPLLGPSAAANTSQVSRHSTADHSRGEPKSRGLSLSPAQQDGIESMRAVQDEAQQEGAQQEGAQQEGAQQEGAQQEGAQQEGARQEGAQQEGAQQEGAQQEGAETADVATHTIGTVTLHATPIVTTVRQRITRMQHDPGTDSSDPDTDIPLRLWRSQR</sequence>
<keyword evidence="3" id="KW-1185">Reference proteome</keyword>
<feature type="compositionally biased region" description="Low complexity" evidence="1">
    <location>
        <begin position="890"/>
        <end position="901"/>
    </location>
</feature>
<feature type="region of interest" description="Disordered" evidence="1">
    <location>
        <begin position="720"/>
        <end position="753"/>
    </location>
</feature>
<feature type="compositionally biased region" description="Polar residues" evidence="1">
    <location>
        <begin position="55"/>
        <end position="71"/>
    </location>
</feature>